<feature type="binding site" evidence="11">
    <location>
        <position position="254"/>
    </location>
    <ligand>
        <name>FMN</name>
        <dbReference type="ChEBI" id="CHEBI:58210"/>
    </ligand>
</feature>
<dbReference type="Proteomes" id="UP000247696">
    <property type="component" value="Chromosome"/>
</dbReference>
<feature type="binding site" evidence="11">
    <location>
        <position position="190"/>
    </location>
    <ligand>
        <name>substrate</name>
    </ligand>
</feature>
<dbReference type="HAMAP" id="MF_00225">
    <property type="entry name" value="DHO_dh_type2"/>
    <property type="match status" value="1"/>
</dbReference>
<keyword evidence="8 11" id="KW-0560">Oxidoreductase</keyword>
<dbReference type="RefSeq" id="WP_066587712.1">
    <property type="nucleotide sequence ID" value="NZ_CP024988.1"/>
</dbReference>
<dbReference type="NCBIfam" id="NF003652">
    <property type="entry name" value="PRK05286.2-5"/>
    <property type="match status" value="1"/>
</dbReference>
<comment type="subcellular location">
    <subcellularLocation>
        <location evidence="11">Cell membrane</location>
        <topology evidence="11">Peripheral membrane protein</topology>
    </subcellularLocation>
    <subcellularLocation>
        <location evidence="2">Membrane</location>
    </subcellularLocation>
</comment>
<keyword evidence="7 11" id="KW-0665">Pyrimidine biosynthesis</keyword>
<feature type="binding site" evidence="11">
    <location>
        <position position="307"/>
    </location>
    <ligand>
        <name>FMN</name>
        <dbReference type="ChEBI" id="CHEBI:58210"/>
    </ligand>
</feature>
<proteinExistence type="inferred from homology"/>
<protein>
    <recommendedName>
        <fullName evidence="11">Dihydroorotate dehydrogenase (quinone)</fullName>
        <ecNumber evidence="11">1.3.5.2</ecNumber>
    </recommendedName>
    <alternativeName>
        <fullName evidence="11">DHOdehase</fullName>
        <shortName evidence="11">DHOD</shortName>
        <shortName evidence="11">DHODase</shortName>
    </alternativeName>
    <alternativeName>
        <fullName evidence="11">Dihydroorotate oxidase</fullName>
    </alternativeName>
</protein>
<organism evidence="13 14">
    <name type="scientific">Corynebacterium provencense</name>
    <dbReference type="NCBI Taxonomy" id="1737425"/>
    <lineage>
        <taxon>Bacteria</taxon>
        <taxon>Bacillati</taxon>
        <taxon>Actinomycetota</taxon>
        <taxon>Actinomycetes</taxon>
        <taxon>Mycobacteriales</taxon>
        <taxon>Corynebacteriaceae</taxon>
        <taxon>Corynebacterium</taxon>
    </lineage>
</organism>
<feature type="active site" description="Nucleophile" evidence="11">
    <location>
        <position position="193"/>
    </location>
</feature>
<feature type="binding site" evidence="11">
    <location>
        <position position="278"/>
    </location>
    <ligand>
        <name>FMN</name>
        <dbReference type="ChEBI" id="CHEBI:58210"/>
    </ligand>
</feature>
<gene>
    <name evidence="11 13" type="primary">pyrD</name>
    <name evidence="13" type="ORF">Csp1_14140</name>
</gene>
<dbReference type="PANTHER" id="PTHR48109">
    <property type="entry name" value="DIHYDROOROTATE DEHYDROGENASE (QUINONE), MITOCHONDRIAL-RELATED"/>
    <property type="match status" value="1"/>
</dbReference>
<keyword evidence="6 11" id="KW-0288">FMN</keyword>
<dbReference type="InterPro" id="IPR001295">
    <property type="entry name" value="Dihydroorotate_DH_CS"/>
</dbReference>
<evidence type="ECO:0000313" key="14">
    <source>
        <dbReference type="Proteomes" id="UP000247696"/>
    </source>
</evidence>
<dbReference type="GO" id="GO:0005886">
    <property type="term" value="C:plasma membrane"/>
    <property type="evidence" value="ECO:0007669"/>
    <property type="project" value="UniProtKB-SubCell"/>
</dbReference>
<name>A0A2Z3YML9_9CORY</name>
<keyword evidence="5 11" id="KW-0285">Flavoprotein</keyword>
<dbReference type="InterPro" id="IPR050074">
    <property type="entry name" value="DHO_dehydrogenase"/>
</dbReference>
<dbReference type="NCBIfam" id="NF003648">
    <property type="entry name" value="PRK05286.2-1"/>
    <property type="match status" value="1"/>
</dbReference>
<evidence type="ECO:0000256" key="2">
    <source>
        <dbReference type="ARBA" id="ARBA00004370"/>
    </source>
</evidence>
<sequence length="370" mass="39671">MPAHIPTFRSVRGALYDSALTVMFRLRPERIHILMNRWLSFAARLRPVRGVLRRLLVVEDPALAQTVAGVRFPRPLGLAAGFDKNATEVDIWGPLGFGYSEVGTVTAVGQPGNPTPRLFRLRRDRALLNRMGFNNDGATAAAGRLRARVEPEPVGVNLGKNKTTPAVDAASDYRACARAVDAVADYLVINVSSPNTPGLRDLQAVESLRPIVEAVREVSARPLFVKIAPDLSDEDVDSVADLAVELRLTGIIATNTTVGREGLLTPGVAALGAGGVSGPPVADRALEVLRRIRSRVGDRLVVIGVGGITDARQAWERIGAGATLLQGYTGLIYGGPDWIRDIHLGLLQQVRRHGLPGISAAVGKELPWLD</sequence>
<evidence type="ECO:0000256" key="7">
    <source>
        <dbReference type="ARBA" id="ARBA00022975"/>
    </source>
</evidence>
<dbReference type="GO" id="GO:0044205">
    <property type="term" value="P:'de novo' UMP biosynthetic process"/>
    <property type="evidence" value="ECO:0007669"/>
    <property type="project" value="UniProtKB-UniRule"/>
</dbReference>
<evidence type="ECO:0000256" key="8">
    <source>
        <dbReference type="ARBA" id="ARBA00023002"/>
    </source>
</evidence>
<evidence type="ECO:0000256" key="11">
    <source>
        <dbReference type="HAMAP-Rule" id="MF_00225"/>
    </source>
</evidence>
<feature type="binding site" evidence="11">
    <location>
        <begin position="80"/>
        <end position="84"/>
    </location>
    <ligand>
        <name>FMN</name>
        <dbReference type="ChEBI" id="CHEBI:58210"/>
    </ligand>
</feature>
<evidence type="ECO:0000256" key="10">
    <source>
        <dbReference type="ARBA" id="ARBA00048639"/>
    </source>
</evidence>
<dbReference type="InterPro" id="IPR005720">
    <property type="entry name" value="Dihydroorotate_DH_cat"/>
</dbReference>
<comment type="pathway">
    <text evidence="3 11">Pyrimidine metabolism; UMP biosynthesis via de novo pathway; orotate from (S)-dihydroorotate (quinone route): step 1/1.</text>
</comment>
<evidence type="ECO:0000256" key="6">
    <source>
        <dbReference type="ARBA" id="ARBA00022643"/>
    </source>
</evidence>
<dbReference type="NCBIfam" id="TIGR01036">
    <property type="entry name" value="pyrD_sub2"/>
    <property type="match status" value="1"/>
</dbReference>
<evidence type="ECO:0000256" key="9">
    <source>
        <dbReference type="ARBA" id="ARBA00023136"/>
    </source>
</evidence>
<comment type="catalytic activity">
    <reaction evidence="10 11">
        <text>(S)-dihydroorotate + a quinone = orotate + a quinol</text>
        <dbReference type="Rhea" id="RHEA:30187"/>
        <dbReference type="ChEBI" id="CHEBI:24646"/>
        <dbReference type="ChEBI" id="CHEBI:30839"/>
        <dbReference type="ChEBI" id="CHEBI:30864"/>
        <dbReference type="ChEBI" id="CHEBI:132124"/>
        <dbReference type="EC" id="1.3.5.2"/>
    </reaction>
</comment>
<dbReference type="GO" id="GO:0005737">
    <property type="term" value="C:cytoplasm"/>
    <property type="evidence" value="ECO:0007669"/>
    <property type="project" value="InterPro"/>
</dbReference>
<keyword evidence="14" id="KW-1185">Reference proteome</keyword>
<dbReference type="PANTHER" id="PTHR48109:SF4">
    <property type="entry name" value="DIHYDROOROTATE DEHYDROGENASE (QUINONE), MITOCHONDRIAL"/>
    <property type="match status" value="1"/>
</dbReference>
<feature type="binding site" evidence="11">
    <location>
        <position position="195"/>
    </location>
    <ligand>
        <name>substrate</name>
    </ligand>
</feature>
<keyword evidence="9 11" id="KW-0472">Membrane</keyword>
<dbReference type="EMBL" id="CP024988">
    <property type="protein sequence ID" value="AWT26205.1"/>
    <property type="molecule type" value="Genomic_DNA"/>
</dbReference>
<accession>A0A2Z3YML9</accession>
<reference evidence="14" key="1">
    <citation type="submission" date="2017-11" db="EMBL/GenBank/DDBJ databases">
        <title>Otitis media/interna in a cat caused by the recently described species Corynebacterium provencense.</title>
        <authorList>
            <person name="Kittl S."/>
            <person name="Brodard I."/>
            <person name="Rychener L."/>
            <person name="Jores J."/>
            <person name="Roosje P."/>
            <person name="Gobeli Brawand S."/>
        </authorList>
    </citation>
    <scope>NUCLEOTIDE SEQUENCE [LARGE SCALE GENOMIC DNA]</scope>
    <source>
        <strain evidence="14">17KM38</strain>
    </source>
</reference>
<dbReference type="InterPro" id="IPR005719">
    <property type="entry name" value="Dihydroorotate_DH_2"/>
</dbReference>
<feature type="binding site" evidence="11">
    <location>
        <position position="190"/>
    </location>
    <ligand>
        <name>FMN</name>
        <dbReference type="ChEBI" id="CHEBI:58210"/>
    </ligand>
</feature>
<evidence type="ECO:0000256" key="4">
    <source>
        <dbReference type="ARBA" id="ARBA00005359"/>
    </source>
</evidence>
<comment type="subunit">
    <text evidence="11">Monomer.</text>
</comment>
<feature type="binding site" evidence="11">
    <location>
        <position position="84"/>
    </location>
    <ligand>
        <name>substrate</name>
    </ligand>
</feature>
<evidence type="ECO:0000256" key="1">
    <source>
        <dbReference type="ARBA" id="ARBA00003125"/>
    </source>
</evidence>
<dbReference type="PROSITE" id="PS00912">
    <property type="entry name" value="DHODEHASE_2"/>
    <property type="match status" value="1"/>
</dbReference>
<dbReference type="STRING" id="1737425.GCA_900049755_01985"/>
<feature type="binding site" evidence="11">
    <location>
        <begin position="328"/>
        <end position="329"/>
    </location>
    <ligand>
        <name>FMN</name>
        <dbReference type="ChEBI" id="CHEBI:58210"/>
    </ligand>
</feature>
<evidence type="ECO:0000313" key="13">
    <source>
        <dbReference type="EMBL" id="AWT26205.1"/>
    </source>
</evidence>
<comment type="cofactor">
    <cofactor evidence="11">
        <name>FMN</name>
        <dbReference type="ChEBI" id="CHEBI:58210"/>
    </cofactor>
    <text evidence="11">Binds 1 FMN per subunit.</text>
</comment>
<dbReference type="InterPro" id="IPR013785">
    <property type="entry name" value="Aldolase_TIM"/>
</dbReference>
<dbReference type="PROSITE" id="PS00911">
    <property type="entry name" value="DHODEHASE_1"/>
    <property type="match status" value="1"/>
</dbReference>
<dbReference type="SUPFAM" id="SSF51395">
    <property type="entry name" value="FMN-linked oxidoreductases"/>
    <property type="match status" value="1"/>
</dbReference>
<dbReference type="Gene3D" id="3.20.20.70">
    <property type="entry name" value="Aldolase class I"/>
    <property type="match status" value="1"/>
</dbReference>
<feature type="binding site" evidence="11">
    <location>
        <position position="157"/>
    </location>
    <ligand>
        <name>FMN</name>
        <dbReference type="ChEBI" id="CHEBI:58210"/>
    </ligand>
</feature>
<dbReference type="OrthoDB" id="9802377at2"/>
<feature type="binding site" evidence="11">
    <location>
        <position position="226"/>
    </location>
    <ligand>
        <name>FMN</name>
        <dbReference type="ChEBI" id="CHEBI:58210"/>
    </ligand>
</feature>
<feature type="binding site" evidence="11">
    <location>
        <position position="104"/>
    </location>
    <ligand>
        <name>FMN</name>
        <dbReference type="ChEBI" id="CHEBI:58210"/>
    </ligand>
</feature>
<feature type="binding site" evidence="11">
    <location>
        <begin position="255"/>
        <end position="256"/>
    </location>
    <ligand>
        <name>substrate</name>
    </ligand>
</feature>
<dbReference type="EC" id="1.3.5.2" evidence="11"/>
<dbReference type="GO" id="GO:0006207">
    <property type="term" value="P:'de novo' pyrimidine nucleobase biosynthetic process"/>
    <property type="evidence" value="ECO:0007669"/>
    <property type="project" value="UniProtKB-UniRule"/>
</dbReference>
<evidence type="ECO:0000256" key="3">
    <source>
        <dbReference type="ARBA" id="ARBA00005161"/>
    </source>
</evidence>
<comment type="function">
    <text evidence="1 11">Catalyzes the conversion of dihydroorotate to orotate with quinone as electron acceptor.</text>
</comment>
<evidence type="ECO:0000256" key="5">
    <source>
        <dbReference type="ARBA" id="ARBA00022630"/>
    </source>
</evidence>
<dbReference type="KEGG" id="cpre:Csp1_14140"/>
<dbReference type="UniPathway" id="UPA00070">
    <property type="reaction ID" value="UER00946"/>
</dbReference>
<dbReference type="Pfam" id="PF01180">
    <property type="entry name" value="DHO_dh"/>
    <property type="match status" value="1"/>
</dbReference>
<dbReference type="CDD" id="cd04738">
    <property type="entry name" value="DHOD_2_like"/>
    <property type="match status" value="1"/>
</dbReference>
<dbReference type="AlphaFoldDB" id="A0A2Z3YML9"/>
<comment type="similarity">
    <text evidence="4 11">Belongs to the dihydroorotate dehydrogenase family. Type 2 subfamily.</text>
</comment>
<keyword evidence="11" id="KW-1003">Cell membrane</keyword>
<evidence type="ECO:0000259" key="12">
    <source>
        <dbReference type="Pfam" id="PF01180"/>
    </source>
</evidence>
<feature type="domain" description="Dihydroorotate dehydrogenase catalytic" evidence="12">
    <location>
        <begin position="63"/>
        <end position="347"/>
    </location>
</feature>
<dbReference type="GO" id="GO:0106430">
    <property type="term" value="F:dihydroorotate dehydrogenase (quinone) activity"/>
    <property type="evidence" value="ECO:0007669"/>
    <property type="project" value="UniProtKB-EC"/>
</dbReference>
<feature type="binding site" evidence="11">
    <location>
        <begin position="129"/>
        <end position="133"/>
    </location>
    <ligand>
        <name>substrate</name>
    </ligand>
</feature>